<dbReference type="Proteomes" id="UP001604277">
    <property type="component" value="Unassembled WGS sequence"/>
</dbReference>
<comment type="caution">
    <text evidence="3">The sequence shown here is derived from an EMBL/GenBank/DDBJ whole genome shotgun (WGS) entry which is preliminary data.</text>
</comment>
<sequence>MAISETMSNSTDWMHIYQHNLSGQSQNTPSFNGSVSESVTVSATAGATAAQQSNLSPSYSNLNMEGGRVSRPMRRRSRASRRTPITLLNTDTSNFRAMVQQFTGGPSSSFASRPEYSNGLTGRWKSLVALSTMVAQPTCHRQPVVAASTNEKADMHNNYMPNSVCTSTTFPVLSRCVSRNLLYCCRCWVGRGFKKCLAANLGSHFLDLQPA</sequence>
<protein>
    <submittedName>
        <fullName evidence="3">VQ motif-containing protein motif-containing protein 22-like</fullName>
    </submittedName>
</protein>
<dbReference type="AlphaFoldDB" id="A0ABD1P331"/>
<dbReference type="InterPro" id="IPR039609">
    <property type="entry name" value="VQ_15/22"/>
</dbReference>
<dbReference type="PANTHER" id="PTHR33179:SF29">
    <property type="entry name" value="OS06G0666400 PROTEIN"/>
    <property type="match status" value="1"/>
</dbReference>
<feature type="region of interest" description="Disordered" evidence="1">
    <location>
        <begin position="49"/>
        <end position="79"/>
    </location>
</feature>
<accession>A0ABD1P331</accession>
<evidence type="ECO:0000313" key="4">
    <source>
        <dbReference type="Proteomes" id="UP001604277"/>
    </source>
</evidence>
<reference evidence="4" key="1">
    <citation type="submission" date="2024-07" db="EMBL/GenBank/DDBJ databases">
        <title>Two chromosome-level genome assemblies of Korean endemic species Abeliophyllum distichum and Forsythia ovata (Oleaceae).</title>
        <authorList>
            <person name="Jang H."/>
        </authorList>
    </citation>
    <scope>NUCLEOTIDE SEQUENCE [LARGE SCALE GENOMIC DNA]</scope>
</reference>
<dbReference type="Pfam" id="PF05678">
    <property type="entry name" value="VQ"/>
    <property type="match status" value="1"/>
</dbReference>
<keyword evidence="4" id="KW-1185">Reference proteome</keyword>
<evidence type="ECO:0000256" key="1">
    <source>
        <dbReference type="SAM" id="MobiDB-lite"/>
    </source>
</evidence>
<dbReference type="InterPro" id="IPR008889">
    <property type="entry name" value="VQ"/>
</dbReference>
<feature type="domain" description="VQ" evidence="2">
    <location>
        <begin position="86"/>
        <end position="108"/>
    </location>
</feature>
<feature type="compositionally biased region" description="Polar residues" evidence="1">
    <location>
        <begin position="54"/>
        <end position="63"/>
    </location>
</feature>
<organism evidence="3 4">
    <name type="scientific">Forsythia ovata</name>
    <dbReference type="NCBI Taxonomy" id="205694"/>
    <lineage>
        <taxon>Eukaryota</taxon>
        <taxon>Viridiplantae</taxon>
        <taxon>Streptophyta</taxon>
        <taxon>Embryophyta</taxon>
        <taxon>Tracheophyta</taxon>
        <taxon>Spermatophyta</taxon>
        <taxon>Magnoliopsida</taxon>
        <taxon>eudicotyledons</taxon>
        <taxon>Gunneridae</taxon>
        <taxon>Pentapetalae</taxon>
        <taxon>asterids</taxon>
        <taxon>lamiids</taxon>
        <taxon>Lamiales</taxon>
        <taxon>Oleaceae</taxon>
        <taxon>Forsythieae</taxon>
        <taxon>Forsythia</taxon>
    </lineage>
</organism>
<name>A0ABD1P331_9LAMI</name>
<gene>
    <name evidence="3" type="ORF">Fot_55755</name>
</gene>
<proteinExistence type="predicted"/>
<dbReference type="EMBL" id="JBFOLJ010000030">
    <property type="protein sequence ID" value="KAL2458278.1"/>
    <property type="molecule type" value="Genomic_DNA"/>
</dbReference>
<evidence type="ECO:0000313" key="3">
    <source>
        <dbReference type="EMBL" id="KAL2458278.1"/>
    </source>
</evidence>
<evidence type="ECO:0000259" key="2">
    <source>
        <dbReference type="Pfam" id="PF05678"/>
    </source>
</evidence>
<dbReference type="PANTHER" id="PTHR33179">
    <property type="entry name" value="VQ MOTIF-CONTAINING PROTEIN"/>
    <property type="match status" value="1"/>
</dbReference>